<dbReference type="SUPFAM" id="SSF51445">
    <property type="entry name" value="(Trans)glycosidases"/>
    <property type="match status" value="3"/>
</dbReference>
<comment type="similarity">
    <text evidence="2">Belongs to the glycosyl hydrolase 18 family. Chitinase class II subfamily.</text>
</comment>
<dbReference type="InterPro" id="IPR001223">
    <property type="entry name" value="Glyco_hydro18_cat"/>
</dbReference>
<dbReference type="GO" id="GO:0008843">
    <property type="term" value="F:endochitinase activity"/>
    <property type="evidence" value="ECO:0007669"/>
    <property type="project" value="UniProtKB-EC"/>
</dbReference>
<evidence type="ECO:0000313" key="16">
    <source>
        <dbReference type="EMBL" id="KZC06560.1"/>
    </source>
</evidence>
<feature type="domain" description="GH18" evidence="15">
    <location>
        <begin position="1"/>
        <end position="361"/>
    </location>
</feature>
<dbReference type="InterPro" id="IPR017853">
    <property type="entry name" value="GH"/>
</dbReference>
<gene>
    <name evidence="16" type="ORF">WN55_10471</name>
</gene>
<dbReference type="Gene3D" id="3.10.50.10">
    <property type="match status" value="3"/>
</dbReference>
<dbReference type="GO" id="GO:0006032">
    <property type="term" value="P:chitin catabolic process"/>
    <property type="evidence" value="ECO:0007669"/>
    <property type="project" value="UniProtKB-KW"/>
</dbReference>
<keyword evidence="4" id="KW-0147">Chitin-binding</keyword>
<dbReference type="SUPFAM" id="SSF54556">
    <property type="entry name" value="Chitinase insertion domain"/>
    <property type="match status" value="3"/>
</dbReference>
<comment type="catalytic activity">
    <reaction evidence="1">
        <text>Random endo-hydrolysis of N-acetyl-beta-D-glucosaminide (1-&gt;4)-beta-linkages in chitin and chitodextrins.</text>
        <dbReference type="EC" id="3.2.1.14"/>
    </reaction>
</comment>
<sequence length="897" mass="98049">KIVCYFGSWAVYRPGLGAIDVNDIDPRLCTHLIYTFVGINTDGSVKINDPWADLPDGGGKNGYGKFTALRNRSPGTKAMIAVGGWNEGSNKFSQVVSNPGTRARFVQNVVDFLRKYNFDGFDVDWEYPNQRGGQPSDKQNFVNLLRELKSAFSPHGYILSVAVAAVASSASQSYNIRDVAEQVDFVNLMAYDMNGSWNSFTGENAPLYSNDPNNVNAAVRYWLSQGASPNKLILGIPSYGRSFTLANAGNNGIGAPAVGPGTVGPYTREAGMLGYNEICEKLRQGGWTINRDGQQLVPYMVQGNQWVGYDDVQSIREKAKYINSLNLGGAMLWSIETDDFRGVCGQRYPLLSVLNSALNGGAAPAPAPVPNPTPTSAPQPPPQPPSGSVCNKEGYKFTVVFLAVFVAMASSGKKKIVGYFGSWAVYRPGLGAIDVTDIDPRLCTHLIYAFVGINADGSLKIHDPWADLPDGGGKNGYGKYNFDGLDVDWEYPNQRGGVPSDKQNFVNLLKELKSAFRPRGYILSVAVAAVASSASQSYNIRDVAEQVDFVNLMTYDMNGSWNSVIGQNAPLYSSDGNNVHDAVRHWLSQGASPNKLILGIPTYGRSFTLANAGNCNIGARASGPGAVGPYTKEAGMLGYNEICEKLRQGGWTVSRDAQQLVPYMYQGNQWVGYDDVQSVREKAKYINSYHLGGGMIWSLETDDFRGVCGQKYPLLRALHSNYVKVAHITSKILHYFYQLVNLCLPGSLHPSNAVANYWLSQGAPADKIIIGMPFYGISFTLRDANKHGTHSPVSGKGTVNFADGDGNINYNSLCTHIHKDGWTIVRDQKQRVPYCYKGNQWISYDDVESIREKAEYVKNHNLGGAMVWSMDTDDFAGKCGPKHPLLNVINNVLRKCE</sequence>
<dbReference type="Proteomes" id="UP000076502">
    <property type="component" value="Unassembled WGS sequence"/>
</dbReference>
<evidence type="ECO:0000256" key="10">
    <source>
        <dbReference type="ARBA" id="ARBA00023277"/>
    </source>
</evidence>
<evidence type="ECO:0000256" key="8">
    <source>
        <dbReference type="ARBA" id="ARBA00023157"/>
    </source>
</evidence>
<dbReference type="OrthoDB" id="73875at2759"/>
<accession>A0A154P5Z4</accession>
<evidence type="ECO:0000256" key="6">
    <source>
        <dbReference type="ARBA" id="ARBA00022801"/>
    </source>
</evidence>
<evidence type="ECO:0000256" key="11">
    <source>
        <dbReference type="ARBA" id="ARBA00023295"/>
    </source>
</evidence>
<keyword evidence="8" id="KW-1015">Disulfide bond</keyword>
<dbReference type="EC" id="3.2.1.14" evidence="3"/>
<evidence type="ECO:0000256" key="1">
    <source>
        <dbReference type="ARBA" id="ARBA00000822"/>
    </source>
</evidence>
<dbReference type="CDD" id="cd02872">
    <property type="entry name" value="GH18_chitolectin_chitotriosidase"/>
    <property type="match status" value="1"/>
</dbReference>
<evidence type="ECO:0000256" key="5">
    <source>
        <dbReference type="ARBA" id="ARBA00022729"/>
    </source>
</evidence>
<dbReference type="AlphaFoldDB" id="A0A154P5Z4"/>
<dbReference type="Gene3D" id="3.20.20.80">
    <property type="entry name" value="Glycosidases"/>
    <property type="match status" value="4"/>
</dbReference>
<dbReference type="EMBL" id="KQ434809">
    <property type="protein sequence ID" value="KZC06560.1"/>
    <property type="molecule type" value="Genomic_DNA"/>
</dbReference>
<evidence type="ECO:0000256" key="4">
    <source>
        <dbReference type="ARBA" id="ARBA00022669"/>
    </source>
</evidence>
<feature type="domain" description="GH18" evidence="15">
    <location>
        <begin position="745"/>
        <end position="896"/>
    </location>
</feature>
<feature type="non-terminal residue" evidence="16">
    <location>
        <position position="1"/>
    </location>
</feature>
<evidence type="ECO:0000256" key="9">
    <source>
        <dbReference type="ARBA" id="ARBA00023180"/>
    </source>
</evidence>
<protein>
    <recommendedName>
        <fullName evidence="3">chitinase</fullName>
        <ecNumber evidence="3">3.2.1.14</ecNumber>
    </recommendedName>
</protein>
<keyword evidence="6 13" id="KW-0378">Hydrolase</keyword>
<evidence type="ECO:0000256" key="3">
    <source>
        <dbReference type="ARBA" id="ARBA00012729"/>
    </source>
</evidence>
<dbReference type="InterPro" id="IPR001579">
    <property type="entry name" value="Glyco_hydro_18_chit_AS"/>
</dbReference>
<evidence type="ECO:0000256" key="14">
    <source>
        <dbReference type="SAM" id="MobiDB-lite"/>
    </source>
</evidence>
<keyword evidence="10" id="KW-0119">Carbohydrate metabolism</keyword>
<keyword evidence="7" id="KW-0146">Chitin degradation</keyword>
<evidence type="ECO:0000313" key="17">
    <source>
        <dbReference type="Proteomes" id="UP000076502"/>
    </source>
</evidence>
<dbReference type="FunFam" id="3.10.50.10:FF:000003">
    <property type="entry name" value="Class V chitinase CHIT5b"/>
    <property type="match status" value="1"/>
</dbReference>
<keyword evidence="17" id="KW-1185">Reference proteome</keyword>
<dbReference type="SMART" id="SM00636">
    <property type="entry name" value="Glyco_18"/>
    <property type="match status" value="2"/>
</dbReference>
<feature type="compositionally biased region" description="Pro residues" evidence="14">
    <location>
        <begin position="365"/>
        <end position="385"/>
    </location>
</feature>
<dbReference type="PANTHER" id="PTHR11177:SF360">
    <property type="entry name" value="CHITINASE 4-RELATED"/>
    <property type="match status" value="1"/>
</dbReference>
<organism evidence="16 17">
    <name type="scientific">Dufourea novaeangliae</name>
    <name type="common">Sweat bee</name>
    <dbReference type="NCBI Taxonomy" id="178035"/>
    <lineage>
        <taxon>Eukaryota</taxon>
        <taxon>Metazoa</taxon>
        <taxon>Ecdysozoa</taxon>
        <taxon>Arthropoda</taxon>
        <taxon>Hexapoda</taxon>
        <taxon>Insecta</taxon>
        <taxon>Pterygota</taxon>
        <taxon>Neoptera</taxon>
        <taxon>Endopterygota</taxon>
        <taxon>Hymenoptera</taxon>
        <taxon>Apocrita</taxon>
        <taxon>Aculeata</taxon>
        <taxon>Apoidea</taxon>
        <taxon>Anthophila</taxon>
        <taxon>Halictidae</taxon>
        <taxon>Rophitinae</taxon>
        <taxon>Dufourea</taxon>
    </lineage>
</organism>
<feature type="domain" description="GH18" evidence="15">
    <location>
        <begin position="414"/>
        <end position="467"/>
    </location>
</feature>
<dbReference type="InterPro" id="IPR029070">
    <property type="entry name" value="Chitinase_insertion_sf"/>
</dbReference>
<dbReference type="InterPro" id="IPR011583">
    <property type="entry name" value="Chitinase_II/V-like_cat"/>
</dbReference>
<keyword evidence="11 13" id="KW-0326">Glycosidase</keyword>
<dbReference type="PROSITE" id="PS01095">
    <property type="entry name" value="GH18_1"/>
    <property type="match status" value="2"/>
</dbReference>
<evidence type="ECO:0000259" key="15">
    <source>
        <dbReference type="PROSITE" id="PS51910"/>
    </source>
</evidence>
<evidence type="ECO:0000256" key="2">
    <source>
        <dbReference type="ARBA" id="ARBA00009121"/>
    </source>
</evidence>
<dbReference type="Pfam" id="PF00704">
    <property type="entry name" value="Glyco_hydro_18"/>
    <property type="match status" value="4"/>
</dbReference>
<dbReference type="GO" id="GO:0005576">
    <property type="term" value="C:extracellular region"/>
    <property type="evidence" value="ECO:0007669"/>
    <property type="project" value="TreeGrafter"/>
</dbReference>
<name>A0A154P5Z4_DUFNO</name>
<dbReference type="PANTHER" id="PTHR11177">
    <property type="entry name" value="CHITINASE"/>
    <property type="match status" value="1"/>
</dbReference>
<feature type="region of interest" description="Disordered" evidence="14">
    <location>
        <begin position="363"/>
        <end position="388"/>
    </location>
</feature>
<dbReference type="InterPro" id="IPR050314">
    <property type="entry name" value="Glycosyl_Hydrlase_18"/>
</dbReference>
<dbReference type="PROSITE" id="PS51910">
    <property type="entry name" value="GH18_2"/>
    <property type="match status" value="4"/>
</dbReference>
<dbReference type="FunFam" id="3.20.20.80:FF:000007">
    <property type="entry name" value="Acidic mammalian chitinase"/>
    <property type="match status" value="1"/>
</dbReference>
<keyword evidence="5" id="KW-0732">Signal</keyword>
<evidence type="ECO:0000256" key="7">
    <source>
        <dbReference type="ARBA" id="ARBA00023024"/>
    </source>
</evidence>
<dbReference type="GO" id="GO:0000272">
    <property type="term" value="P:polysaccharide catabolic process"/>
    <property type="evidence" value="ECO:0007669"/>
    <property type="project" value="UniProtKB-KW"/>
</dbReference>
<dbReference type="FunFam" id="3.10.50.10:FF:000004">
    <property type="entry name" value="Chitinase 5"/>
    <property type="match status" value="2"/>
</dbReference>
<reference evidence="16 17" key="1">
    <citation type="submission" date="2015-07" db="EMBL/GenBank/DDBJ databases">
        <title>The genome of Dufourea novaeangliae.</title>
        <authorList>
            <person name="Pan H."/>
            <person name="Kapheim K."/>
        </authorList>
    </citation>
    <scope>NUCLEOTIDE SEQUENCE [LARGE SCALE GENOMIC DNA]</scope>
    <source>
        <strain evidence="16">0120121106</strain>
        <tissue evidence="16">Whole body</tissue>
    </source>
</reference>
<proteinExistence type="inferred from homology"/>
<keyword evidence="12" id="KW-0624">Polysaccharide degradation</keyword>
<evidence type="ECO:0000256" key="13">
    <source>
        <dbReference type="RuleBase" id="RU000489"/>
    </source>
</evidence>
<evidence type="ECO:0000256" key="12">
    <source>
        <dbReference type="ARBA" id="ARBA00023326"/>
    </source>
</evidence>
<feature type="domain" description="GH18" evidence="15">
    <location>
        <begin position="479"/>
        <end position="725"/>
    </location>
</feature>
<dbReference type="STRING" id="178035.A0A154P5Z4"/>
<dbReference type="GO" id="GO:0008061">
    <property type="term" value="F:chitin binding"/>
    <property type="evidence" value="ECO:0007669"/>
    <property type="project" value="UniProtKB-KW"/>
</dbReference>
<keyword evidence="9" id="KW-0325">Glycoprotein</keyword>